<reference evidence="1" key="2">
    <citation type="journal article" date="2015" name="Fish Shellfish Immunol.">
        <title>Early steps in the European eel (Anguilla anguilla)-Vibrio vulnificus interaction in the gills: Role of the RtxA13 toxin.</title>
        <authorList>
            <person name="Callol A."/>
            <person name="Pajuelo D."/>
            <person name="Ebbesson L."/>
            <person name="Teles M."/>
            <person name="MacKenzie S."/>
            <person name="Amaro C."/>
        </authorList>
    </citation>
    <scope>NUCLEOTIDE SEQUENCE</scope>
</reference>
<dbReference type="EMBL" id="GBXM01085232">
    <property type="protein sequence ID" value="JAH23345.1"/>
    <property type="molecule type" value="Transcribed_RNA"/>
</dbReference>
<evidence type="ECO:0000313" key="1">
    <source>
        <dbReference type="EMBL" id="JAH23345.1"/>
    </source>
</evidence>
<protein>
    <submittedName>
        <fullName evidence="1">Uncharacterized protein</fullName>
    </submittedName>
</protein>
<accession>A0A0E9R4G0</accession>
<name>A0A0E9R4G0_ANGAN</name>
<reference evidence="1" key="1">
    <citation type="submission" date="2014-11" db="EMBL/GenBank/DDBJ databases">
        <authorList>
            <person name="Amaro Gonzalez C."/>
        </authorList>
    </citation>
    <scope>NUCLEOTIDE SEQUENCE</scope>
</reference>
<proteinExistence type="predicted"/>
<sequence length="57" mass="6560">MYDIKEVVHHVGFTSINLFLNTSGCYQLHELDSSKTDQMHVFRVGGGVGMWIYRKRG</sequence>
<dbReference type="AlphaFoldDB" id="A0A0E9R4G0"/>
<organism evidence="1">
    <name type="scientific">Anguilla anguilla</name>
    <name type="common">European freshwater eel</name>
    <name type="synonym">Muraena anguilla</name>
    <dbReference type="NCBI Taxonomy" id="7936"/>
    <lineage>
        <taxon>Eukaryota</taxon>
        <taxon>Metazoa</taxon>
        <taxon>Chordata</taxon>
        <taxon>Craniata</taxon>
        <taxon>Vertebrata</taxon>
        <taxon>Euteleostomi</taxon>
        <taxon>Actinopterygii</taxon>
        <taxon>Neopterygii</taxon>
        <taxon>Teleostei</taxon>
        <taxon>Anguilliformes</taxon>
        <taxon>Anguillidae</taxon>
        <taxon>Anguilla</taxon>
    </lineage>
</organism>